<keyword evidence="7" id="KW-1185">Reference proteome</keyword>
<dbReference type="PANTHER" id="PTHR30580">
    <property type="entry name" value="PRIMOSOMAL PROTEIN N"/>
    <property type="match status" value="1"/>
</dbReference>
<dbReference type="GO" id="GO:0005524">
    <property type="term" value="F:ATP binding"/>
    <property type="evidence" value="ECO:0007669"/>
    <property type="project" value="UniProtKB-KW"/>
</dbReference>
<accession>A0A917B5L1</accession>
<sequence>MTVSGDTPVADVTRIARVMLESPLPQLDRLFDYRIPDALVPDARPGVRVKVPLRTAGRVSRGYIVEVTDRADFVGTLSDIEEIVSAAAVLTPDVWALARRVATRAAGNASDVVRLAVPPRQVRVEKAWLARQQKLAETHTEPPRSAPDAADSSTGATPTRRGVAVSSAAAPFVSAAQAATPSSAGSSSAATPESLAGTIVGYGRGVIERALEQRRRIAVTAIATVKQAGRYSSAETAAARTPPLRTADSSTTPPRSADFTAVPARMTATSAARAGAAPQSAAWVGAWAATMAAMAVHTLSLGRSSILVVPDYRDQEQLETALAAVLAGESTLEHAAHPIFDSTVVRLDARQTNPERYANFLACLEPRPRIIVGTRSAVYAPAHELGLIALWDEADPLHNEPLSPYVASRDVALIRQEQSACALAFVSHSRSSEVQRLVELGFLDDIAQQPRFLPKVVPTSAQSSNDRFAQTARIPSSAWNAARTALETGPVLVQVARPGYSPVLACASCRNPAHCLVCDGPLRAQSKNSPPSCAWCGAIAAQWQCRHCEGTTFTHIGQGSERTAEELGRAFPATRIIVSDGSRSLGDVGSAPALVIATRGAEPVAAGGYHAVLLLDGERMLARESLTVAEDCLRWWSNAVALAAPRAPTIIVGVGGELARTLVTWQQPRFASEELADRRRLRFPPAIRVATVRGTPEAVASAVKELHDSVHGEDSAKIDVLGPVPDENDFVRSIVRFDYSVGASVASTLRAAVIKNATSRRKTPGRPTNYRTPPTLRVRFDDRETLD</sequence>
<comment type="caution">
    <text evidence="6">The sequence shown here is derived from an EMBL/GenBank/DDBJ whole genome shotgun (WGS) entry which is preliminary data.</text>
</comment>
<dbReference type="InterPro" id="IPR027417">
    <property type="entry name" value="P-loop_NTPase"/>
</dbReference>
<dbReference type="Gene3D" id="3.40.50.300">
    <property type="entry name" value="P-loop containing nucleotide triphosphate hydrolases"/>
    <property type="match status" value="1"/>
</dbReference>
<feature type="domain" description="Primosomal protein N' 3' DNA-binding" evidence="5">
    <location>
        <begin position="18"/>
        <end position="118"/>
    </location>
</feature>
<evidence type="ECO:0000256" key="3">
    <source>
        <dbReference type="ARBA" id="ARBA00023125"/>
    </source>
</evidence>
<keyword evidence="2" id="KW-0067">ATP-binding</keyword>
<feature type="region of interest" description="Disordered" evidence="4">
    <location>
        <begin position="134"/>
        <end position="163"/>
    </location>
</feature>
<evidence type="ECO:0000313" key="7">
    <source>
        <dbReference type="Proteomes" id="UP000598775"/>
    </source>
</evidence>
<evidence type="ECO:0000256" key="1">
    <source>
        <dbReference type="ARBA" id="ARBA00022741"/>
    </source>
</evidence>
<protein>
    <recommendedName>
        <fullName evidence="5">Primosomal protein N' 3' DNA-binding domain-containing protein</fullName>
    </recommendedName>
</protein>
<name>A0A917B5L1_9MICO</name>
<dbReference type="AlphaFoldDB" id="A0A917B5L1"/>
<dbReference type="GO" id="GO:0003677">
    <property type="term" value="F:DNA binding"/>
    <property type="evidence" value="ECO:0007669"/>
    <property type="project" value="UniProtKB-KW"/>
</dbReference>
<dbReference type="InterPro" id="IPR042115">
    <property type="entry name" value="PriA_3primeBD_sf"/>
</dbReference>
<keyword evidence="3" id="KW-0238">DNA-binding</keyword>
<dbReference type="GO" id="GO:0006270">
    <property type="term" value="P:DNA replication initiation"/>
    <property type="evidence" value="ECO:0007669"/>
    <property type="project" value="TreeGrafter"/>
</dbReference>
<dbReference type="GO" id="GO:0006302">
    <property type="term" value="P:double-strand break repair"/>
    <property type="evidence" value="ECO:0007669"/>
    <property type="project" value="TreeGrafter"/>
</dbReference>
<organism evidence="6 7">
    <name type="scientific">Subtercola lobariae</name>
    <dbReference type="NCBI Taxonomy" id="1588641"/>
    <lineage>
        <taxon>Bacteria</taxon>
        <taxon>Bacillati</taxon>
        <taxon>Actinomycetota</taxon>
        <taxon>Actinomycetes</taxon>
        <taxon>Micrococcales</taxon>
        <taxon>Microbacteriaceae</taxon>
        <taxon>Subtercola</taxon>
    </lineage>
</organism>
<evidence type="ECO:0000313" key="6">
    <source>
        <dbReference type="EMBL" id="GGF23380.1"/>
    </source>
</evidence>
<dbReference type="Proteomes" id="UP000598775">
    <property type="component" value="Unassembled WGS sequence"/>
</dbReference>
<dbReference type="Pfam" id="PF17764">
    <property type="entry name" value="PriA_3primeBD"/>
    <property type="match status" value="1"/>
</dbReference>
<evidence type="ECO:0000256" key="4">
    <source>
        <dbReference type="SAM" id="MobiDB-lite"/>
    </source>
</evidence>
<feature type="region of interest" description="Disordered" evidence="4">
    <location>
        <begin position="231"/>
        <end position="258"/>
    </location>
</feature>
<proteinExistence type="predicted"/>
<gene>
    <name evidence="6" type="ORF">GCM10011399_16190</name>
</gene>
<feature type="compositionally biased region" description="Low complexity" evidence="4">
    <location>
        <begin position="234"/>
        <end position="247"/>
    </location>
</feature>
<dbReference type="EMBL" id="BMGP01000003">
    <property type="protein sequence ID" value="GGF23380.1"/>
    <property type="molecule type" value="Genomic_DNA"/>
</dbReference>
<dbReference type="InterPro" id="IPR041222">
    <property type="entry name" value="PriA_3primeBD"/>
</dbReference>
<evidence type="ECO:0000256" key="2">
    <source>
        <dbReference type="ARBA" id="ARBA00022840"/>
    </source>
</evidence>
<dbReference type="PANTHER" id="PTHR30580:SF0">
    <property type="entry name" value="PRIMOSOMAL PROTEIN N"/>
    <property type="match status" value="1"/>
</dbReference>
<keyword evidence="1" id="KW-0547">Nucleotide-binding</keyword>
<dbReference type="GO" id="GO:0006310">
    <property type="term" value="P:DNA recombination"/>
    <property type="evidence" value="ECO:0007669"/>
    <property type="project" value="TreeGrafter"/>
</dbReference>
<dbReference type="Gene3D" id="3.40.1440.60">
    <property type="entry name" value="PriA, 3(prime) DNA-binding domain"/>
    <property type="match status" value="1"/>
</dbReference>
<dbReference type="GO" id="GO:0043138">
    <property type="term" value="F:3'-5' DNA helicase activity"/>
    <property type="evidence" value="ECO:0007669"/>
    <property type="project" value="TreeGrafter"/>
</dbReference>
<evidence type="ECO:0000259" key="5">
    <source>
        <dbReference type="Pfam" id="PF17764"/>
    </source>
</evidence>
<reference evidence="6 7" key="1">
    <citation type="journal article" date="2014" name="Int. J. Syst. Evol. Microbiol.">
        <title>Complete genome sequence of Corynebacterium casei LMG S-19264T (=DSM 44701T), isolated from a smear-ripened cheese.</title>
        <authorList>
            <consortium name="US DOE Joint Genome Institute (JGI-PGF)"/>
            <person name="Walter F."/>
            <person name="Albersmeier A."/>
            <person name="Kalinowski J."/>
            <person name="Ruckert C."/>
        </authorList>
    </citation>
    <scope>NUCLEOTIDE SEQUENCE [LARGE SCALE GENOMIC DNA]</scope>
    <source>
        <strain evidence="6 7">CGMCC 1.12976</strain>
    </source>
</reference>